<feature type="domain" description="Non-reducing end beta-L-arabinofuranosidase-like GH127 C-terminal" evidence="3">
    <location>
        <begin position="536"/>
        <end position="658"/>
    </location>
</feature>
<sequence length="665" mass="75245">MTYPQETFTQTSLTPGSLIWQRRETAARKTLFYQLQVLKDTGRYDAFKLQWHPSYADAPDVWPIPNHLFWDSDVGKWIEGACYFLHDHPNQEISSAVHELTQMIASAQRPDGYLNIHFTVVEPGKRFTNIRDFHELYNAGHLIEAALAHHRLYQNNDLLEPLLKYVELLCRTFGPKEGQIPGYPGHPEIELALLRLWQRTRDPKHLELAKYFITERGRLGANGEHYYRVEAKARGEEPHARMPYWGGGDPLCYYQAHKPIIQQKTIEGHSVRAMYLLTAVSDLVGMEPATTACLKEAVYRLWHNMVGCKMYVTGGIGAIKQWEGFGPDFFLPQGTDEGGCYAETCAAIGVMMLADRILQYDLDRQFSDVMELCLYNAVLTAMSHDGTKFTYVNQLASSEPNPSTREEWFTCACCPPNVLRLLGQVGGYIYSRAEGQEEQVNVHLYIPSEHRFQSSDDLPVTLVQKSDWPWKGQVEFELKTESSRVRVALRVPGWARSWKVSPSPPTTDLEKGYLILPADWVAAHPRFTLTVDMSPRLVAPHPYTNQDIVALTRGPIVYCVEDVENAWVKDHFKGVQLDPACSVGEKVVSDATTGDQYVALTVAKDASIVRRDLIHAEPGVDVDLLGGVVRAGGSVIDELNFIPYYFRASRGGSGQMRVGLKRWHR</sequence>
<feature type="domain" description="Non-reducing end beta-L-arabinofuranosidase-like GH127 catalytic" evidence="1">
    <location>
        <begin position="17"/>
        <end position="426"/>
    </location>
</feature>
<dbReference type="OrthoDB" id="654211at2759"/>
<evidence type="ECO:0000313" key="4">
    <source>
        <dbReference type="EMBL" id="OCT53598.1"/>
    </source>
</evidence>
<evidence type="ECO:0000259" key="1">
    <source>
        <dbReference type="Pfam" id="PF07944"/>
    </source>
</evidence>
<dbReference type="PANTHER" id="PTHR43465:SF2">
    <property type="entry name" value="DUF1680 DOMAIN PROTEIN (AFU_ORTHOLOGUE AFUA_1G08910)"/>
    <property type="match status" value="1"/>
</dbReference>
<dbReference type="SUPFAM" id="SSF48208">
    <property type="entry name" value="Six-hairpin glycosidases"/>
    <property type="match status" value="1"/>
</dbReference>
<keyword evidence="5" id="KW-1185">Reference proteome</keyword>
<dbReference type="EMBL" id="LGRB01000008">
    <property type="protein sequence ID" value="OCT53598.1"/>
    <property type="molecule type" value="Genomic_DNA"/>
</dbReference>
<evidence type="ECO:0000259" key="2">
    <source>
        <dbReference type="Pfam" id="PF20736"/>
    </source>
</evidence>
<dbReference type="InterPro" id="IPR049174">
    <property type="entry name" value="Beta-AFase-like"/>
</dbReference>
<dbReference type="STRING" id="86049.A0A1C1CYT6"/>
<dbReference type="VEuPathDB" id="FungiDB:G647_00555"/>
<feature type="domain" description="Non-reducing end beta-L-arabinofuranosidase-like GH127 middle" evidence="2">
    <location>
        <begin position="439"/>
        <end position="521"/>
    </location>
</feature>
<proteinExistence type="predicted"/>
<name>A0A1C1CYT6_9EURO</name>
<dbReference type="InterPro" id="IPR049046">
    <property type="entry name" value="Beta-AFase-like_GH127_middle"/>
</dbReference>
<dbReference type="VEuPathDB" id="FungiDB:CLCR_09723"/>
<comment type="caution">
    <text evidence="4">The sequence shown here is derived from an EMBL/GenBank/DDBJ whole genome shotgun (WGS) entry which is preliminary data.</text>
</comment>
<dbReference type="Pfam" id="PF07944">
    <property type="entry name" value="Beta-AFase-like_GH127_cat"/>
    <property type="match status" value="1"/>
</dbReference>
<dbReference type="PANTHER" id="PTHR43465">
    <property type="entry name" value="DUF1680 DOMAIN PROTEIN (AFU_ORTHOLOGUE AFUA_1G08910)"/>
    <property type="match status" value="1"/>
</dbReference>
<dbReference type="InterPro" id="IPR008928">
    <property type="entry name" value="6-hairpin_glycosidase_sf"/>
</dbReference>
<dbReference type="AlphaFoldDB" id="A0A1C1CYT6"/>
<protein>
    <submittedName>
        <fullName evidence="4">DUF1680 domain protein</fullName>
    </submittedName>
</protein>
<gene>
    <name evidence="4" type="ORF">CLCR_09723</name>
</gene>
<dbReference type="Proteomes" id="UP000094526">
    <property type="component" value="Unassembled WGS sequence"/>
</dbReference>
<dbReference type="GO" id="GO:0005975">
    <property type="term" value="P:carbohydrate metabolic process"/>
    <property type="evidence" value="ECO:0007669"/>
    <property type="project" value="InterPro"/>
</dbReference>
<evidence type="ECO:0000313" key="5">
    <source>
        <dbReference type="Proteomes" id="UP000094526"/>
    </source>
</evidence>
<dbReference type="eggNOG" id="ENOG502QYM6">
    <property type="taxonomic scope" value="Eukaryota"/>
</dbReference>
<organism evidence="4 5">
    <name type="scientific">Cladophialophora carrionii</name>
    <dbReference type="NCBI Taxonomy" id="86049"/>
    <lineage>
        <taxon>Eukaryota</taxon>
        <taxon>Fungi</taxon>
        <taxon>Dikarya</taxon>
        <taxon>Ascomycota</taxon>
        <taxon>Pezizomycotina</taxon>
        <taxon>Eurotiomycetes</taxon>
        <taxon>Chaetothyriomycetidae</taxon>
        <taxon>Chaetothyriales</taxon>
        <taxon>Herpotrichiellaceae</taxon>
        <taxon>Cladophialophora</taxon>
    </lineage>
</organism>
<evidence type="ECO:0000259" key="3">
    <source>
        <dbReference type="Pfam" id="PF20737"/>
    </source>
</evidence>
<dbReference type="Pfam" id="PF20737">
    <property type="entry name" value="Glyco_hydro127C"/>
    <property type="match status" value="1"/>
</dbReference>
<reference evidence="5" key="1">
    <citation type="submission" date="2015-07" db="EMBL/GenBank/DDBJ databases">
        <authorList>
            <person name="Teixeira M.M."/>
            <person name="Souza R.C."/>
            <person name="Almeida L.G."/>
            <person name="Vicente V.A."/>
            <person name="de Hoog S."/>
            <person name="Bocca A.L."/>
            <person name="de Almeida S.R."/>
            <person name="Vasconcelos A.T."/>
            <person name="Felipe M.S."/>
        </authorList>
    </citation>
    <scope>NUCLEOTIDE SEQUENCE [LARGE SCALE GENOMIC DNA]</scope>
    <source>
        <strain evidence="5">KSF</strain>
    </source>
</reference>
<accession>A0A1C1CYT6</accession>
<dbReference type="InterPro" id="IPR049049">
    <property type="entry name" value="Beta-AFase-like_GH127_C"/>
</dbReference>
<dbReference type="Pfam" id="PF20736">
    <property type="entry name" value="Glyco_hydro127M"/>
    <property type="match status" value="1"/>
</dbReference>
<dbReference type="InterPro" id="IPR012878">
    <property type="entry name" value="Beta-AFase-like_GH127_cat"/>
</dbReference>